<dbReference type="AlphaFoldDB" id="A0A1H4F197"/>
<dbReference type="EMBL" id="FNRF01000007">
    <property type="protein sequence ID" value="SEA90757.1"/>
    <property type="molecule type" value="Genomic_DNA"/>
</dbReference>
<evidence type="ECO:0000313" key="1">
    <source>
        <dbReference type="EMBL" id="SEA90757.1"/>
    </source>
</evidence>
<organism evidence="1 2">
    <name type="scientific">Xylanibacter ruminicola</name>
    <name type="common">Prevotella ruminicola</name>
    <dbReference type="NCBI Taxonomy" id="839"/>
    <lineage>
        <taxon>Bacteria</taxon>
        <taxon>Pseudomonadati</taxon>
        <taxon>Bacteroidota</taxon>
        <taxon>Bacteroidia</taxon>
        <taxon>Bacteroidales</taxon>
        <taxon>Prevotellaceae</taxon>
        <taxon>Xylanibacter</taxon>
    </lineage>
</organism>
<accession>A0A1H4F197</accession>
<dbReference type="Proteomes" id="UP000182257">
    <property type="component" value="Unassembled WGS sequence"/>
</dbReference>
<sequence length="34" mass="3908">MADKIFRISLEQQNNFVGKTVTNEIKKLDGIDLK</sequence>
<protein>
    <submittedName>
        <fullName evidence="1">Uncharacterized protein</fullName>
    </submittedName>
</protein>
<name>A0A1H4F197_XYLRU</name>
<proteinExistence type="predicted"/>
<gene>
    <name evidence="1" type="ORF">SAMN05216462_3039</name>
</gene>
<evidence type="ECO:0000313" key="2">
    <source>
        <dbReference type="Proteomes" id="UP000182257"/>
    </source>
</evidence>
<reference evidence="1 2" key="1">
    <citation type="submission" date="2016-10" db="EMBL/GenBank/DDBJ databases">
        <authorList>
            <person name="de Groot N.N."/>
        </authorList>
    </citation>
    <scope>NUCLEOTIDE SEQUENCE [LARGE SCALE GENOMIC DNA]</scope>
    <source>
        <strain evidence="1 2">D31d</strain>
    </source>
</reference>